<dbReference type="GO" id="GO:0005524">
    <property type="term" value="F:ATP binding"/>
    <property type="evidence" value="ECO:0007669"/>
    <property type="project" value="UniProtKB-KW"/>
</dbReference>
<dbReference type="InterPro" id="IPR047187">
    <property type="entry name" value="SF1_C_Upf1"/>
</dbReference>
<keyword evidence="2" id="KW-0547">Nucleotide-binding</keyword>
<dbReference type="KEGG" id="taut:V4D30_01870"/>
<keyword evidence="3" id="KW-0378">Hydrolase</keyword>
<dbReference type="GO" id="GO:0043139">
    <property type="term" value="F:5'-3' DNA helicase activity"/>
    <property type="evidence" value="ECO:0007669"/>
    <property type="project" value="TreeGrafter"/>
</dbReference>
<evidence type="ECO:0000313" key="8">
    <source>
        <dbReference type="EMBL" id="XCH47036.1"/>
    </source>
</evidence>
<comment type="similarity">
    <text evidence="1">Belongs to the DNA2/NAM7 helicase family.</text>
</comment>
<evidence type="ECO:0000256" key="3">
    <source>
        <dbReference type="ARBA" id="ARBA00022801"/>
    </source>
</evidence>
<dbReference type="Pfam" id="PF13087">
    <property type="entry name" value="AAA_12"/>
    <property type="match status" value="1"/>
</dbReference>
<evidence type="ECO:0000256" key="4">
    <source>
        <dbReference type="ARBA" id="ARBA00022806"/>
    </source>
</evidence>
<evidence type="ECO:0000256" key="5">
    <source>
        <dbReference type="ARBA" id="ARBA00022840"/>
    </source>
</evidence>
<dbReference type="CDD" id="cd18808">
    <property type="entry name" value="SF1_C_Upf1"/>
    <property type="match status" value="1"/>
</dbReference>
<evidence type="ECO:0000256" key="2">
    <source>
        <dbReference type="ARBA" id="ARBA00022741"/>
    </source>
</evidence>
<dbReference type="PANTHER" id="PTHR43788:SF8">
    <property type="entry name" value="DNA-BINDING PROTEIN SMUBP-2"/>
    <property type="match status" value="1"/>
</dbReference>
<protein>
    <submittedName>
        <fullName evidence="8">AAA domain-containing protein</fullName>
    </submittedName>
</protein>
<dbReference type="SUPFAM" id="SSF52540">
    <property type="entry name" value="P-loop containing nucleoside triphosphate hydrolases"/>
    <property type="match status" value="1"/>
</dbReference>
<feature type="domain" description="DNA2/NAM7 helicase helicase" evidence="6">
    <location>
        <begin position="292"/>
        <end position="671"/>
    </location>
</feature>
<dbReference type="Gene3D" id="3.40.50.300">
    <property type="entry name" value="P-loop containing nucleotide triphosphate hydrolases"/>
    <property type="match status" value="2"/>
</dbReference>
<evidence type="ECO:0000259" key="6">
    <source>
        <dbReference type="Pfam" id="PF13086"/>
    </source>
</evidence>
<dbReference type="InterPro" id="IPR050534">
    <property type="entry name" value="Coronavir_polyprotein_1ab"/>
</dbReference>
<gene>
    <name evidence="8" type="ORF">V4D30_01870</name>
</gene>
<dbReference type="InterPro" id="IPR041679">
    <property type="entry name" value="DNA2/NAM7-like_C"/>
</dbReference>
<dbReference type="EMBL" id="CP144373">
    <property type="protein sequence ID" value="XCH47036.1"/>
    <property type="molecule type" value="Genomic_DNA"/>
</dbReference>
<organism evidence="8">
    <name type="scientific">Thermodesulfovibrio autotrophicus</name>
    <dbReference type="NCBI Taxonomy" id="3118333"/>
    <lineage>
        <taxon>Bacteria</taxon>
        <taxon>Pseudomonadati</taxon>
        <taxon>Nitrospirota</taxon>
        <taxon>Thermodesulfovibrionia</taxon>
        <taxon>Thermodesulfovibrionales</taxon>
        <taxon>Thermodesulfovibrionaceae</taxon>
        <taxon>Thermodesulfovibrio</taxon>
    </lineage>
</organism>
<keyword evidence="5" id="KW-0067">ATP-binding</keyword>
<evidence type="ECO:0000256" key="1">
    <source>
        <dbReference type="ARBA" id="ARBA00007913"/>
    </source>
</evidence>
<dbReference type="RefSeq" id="WP_353684563.1">
    <property type="nucleotide sequence ID" value="NZ_CP144373.1"/>
</dbReference>
<reference evidence="8" key="1">
    <citation type="submission" date="2024-01" db="EMBL/GenBank/DDBJ databases">
        <title>The first autotrophic representatives of the genus Thermodesulfovibrio.</title>
        <authorList>
            <person name="Maltseva A.I."/>
            <person name="Elcheninov A.G."/>
            <person name="Kublanov I.V."/>
            <person name="Lebedinsky A.V."/>
            <person name="Frolov E.N."/>
        </authorList>
    </citation>
    <scope>NUCLEOTIDE SEQUENCE</scope>
    <source>
        <strain evidence="8">3907-1M</strain>
    </source>
</reference>
<dbReference type="PANTHER" id="PTHR43788">
    <property type="entry name" value="DNA2/NAM7 HELICASE FAMILY MEMBER"/>
    <property type="match status" value="1"/>
</dbReference>
<dbReference type="GO" id="GO:0016787">
    <property type="term" value="F:hydrolase activity"/>
    <property type="evidence" value="ECO:0007669"/>
    <property type="project" value="UniProtKB-KW"/>
</dbReference>
<accession>A0AAU8GX82</accession>
<dbReference type="AlphaFoldDB" id="A0AAU8GX82"/>
<dbReference type="InterPro" id="IPR041677">
    <property type="entry name" value="DNA2/NAM7_AAA_11"/>
</dbReference>
<keyword evidence="4" id="KW-0347">Helicase</keyword>
<feature type="domain" description="DNA2/NAM7 helicase-like C-terminal" evidence="7">
    <location>
        <begin position="700"/>
        <end position="873"/>
    </location>
</feature>
<dbReference type="Pfam" id="PF13086">
    <property type="entry name" value="AAA_11"/>
    <property type="match status" value="1"/>
</dbReference>
<proteinExistence type="inferred from homology"/>
<name>A0AAU8GX82_9BACT</name>
<dbReference type="InterPro" id="IPR027417">
    <property type="entry name" value="P-loop_NTPase"/>
</dbReference>
<evidence type="ECO:0000259" key="7">
    <source>
        <dbReference type="Pfam" id="PF13087"/>
    </source>
</evidence>
<sequence length="902" mass="105260">MKDTQLVVDLIDHYLDFLSAEKNQFLIPEEPDNLVFLPENCIVDVLNGIKNKGYGNLDLLEVIRDEEIVARIKELIEKVKSEEESELKIAFAFPVIKIKDKKAYCALTKIKLETSEEKLIATSREFNRNLIEKVKEQSKSDNKDSISIPKEKDDSKRDFEFYLKMMEILAGLSHLHLITLPELLSEGLIVLSMLNSVKEIRAKLVSDKLQENILQDENQRKNLDGLEEDKIGIIYLYQDERFTKKIADDLSKLKQKLDEETKNKISQLWNFESERQANKSEIKNIAILDYELTKSQREAYESMINKRFSLIEGPPGTGKTHLIATFAADMILEGKKTVITSTNNRAVDNVYKKLKEFDCKIERHLKTGKILHGYVRLGSSNYIKDFVEYLFDFVNEVKQIPPWSIEESFNLLAEEVEILKKFIEKYLLLQNFSTTEFELFFTDQQSMKNFVQEHLLTLNFLLDRLNQWNANLFPFSLFFGKKYKESLAEFCHERGLVLPALKDRKYLTCREIYNREKHTISLLPRVCELNCIREEFEDLAEKLQRIVNENTDSMEKLFEKVRKLYFIRKRELNYWELAKNKQWLNDIEKKKNSIEEGKFWGSEDIIFKFAPVVITTALTSTNVCKQEVDLIDYVIVDEAAQTLFCYVFPLFIRGKIFIAIGDDNQLGPVITNRDYIQIPQDMKPYLTYDKTAYYVIKEITKEKYIGLKEHFRCARTIIEFCDALINYGLRVETKEDRLAIKNSKISMLFEKNLTFIDVKGISKGNRSKYNEKEIRVISEIISDLQMEIDLKQVGVIAPYRLQVEKLRNSLRNLRDLTIGTVHTFQGEERDVIILSCVCAKTEEFQRSRLLKDKKLMNVAVSRARKHLIVVGNKDAIENIADDDFPIKALLKHISVNGTIVLR</sequence>